<keyword evidence="1" id="KW-0812">Transmembrane</keyword>
<organism evidence="2 3">
    <name type="scientific">Paralvinella palmiformis</name>
    <dbReference type="NCBI Taxonomy" id="53620"/>
    <lineage>
        <taxon>Eukaryota</taxon>
        <taxon>Metazoa</taxon>
        <taxon>Spiralia</taxon>
        <taxon>Lophotrochozoa</taxon>
        <taxon>Annelida</taxon>
        <taxon>Polychaeta</taxon>
        <taxon>Sedentaria</taxon>
        <taxon>Canalipalpata</taxon>
        <taxon>Terebellida</taxon>
        <taxon>Terebelliformia</taxon>
        <taxon>Alvinellidae</taxon>
        <taxon>Paralvinella</taxon>
    </lineage>
</organism>
<proteinExistence type="predicted"/>
<feature type="transmembrane region" description="Helical" evidence="1">
    <location>
        <begin position="77"/>
        <end position="99"/>
    </location>
</feature>
<gene>
    <name evidence="2" type="ORF">LSH36_3582g00000</name>
</gene>
<evidence type="ECO:0000313" key="2">
    <source>
        <dbReference type="EMBL" id="KAK2138205.1"/>
    </source>
</evidence>
<dbReference type="AlphaFoldDB" id="A0AAD9MKJ2"/>
<evidence type="ECO:0000313" key="3">
    <source>
        <dbReference type="Proteomes" id="UP001208570"/>
    </source>
</evidence>
<keyword evidence="3" id="KW-1185">Reference proteome</keyword>
<dbReference type="Proteomes" id="UP001208570">
    <property type="component" value="Unassembled WGS sequence"/>
</dbReference>
<name>A0AAD9MKJ2_9ANNE</name>
<sequence>MARGVTIGDYTVHVGKGICLTTNHSLTASVLLCIPPEPIPERSNDSSSKYHRIMVKIGNYDYDYGYIWYPWWFNKMIIIPAAVVAGLFIIVITLTIIIVKVQKRKQESKNKRDSTIVLPPVMSEEMEQAINRGEIVLPRIRMENLDRQNLDRRWDTGNHQDQFMMDDMVTTGLSYLDDSSIIKQYHQDNAEYRGNDIEDIYLHQPT</sequence>
<accession>A0AAD9MKJ2</accession>
<comment type="caution">
    <text evidence="2">The sequence shown here is derived from an EMBL/GenBank/DDBJ whole genome shotgun (WGS) entry which is preliminary data.</text>
</comment>
<protein>
    <submittedName>
        <fullName evidence="2">Uncharacterized protein</fullName>
    </submittedName>
</protein>
<keyword evidence="1" id="KW-0472">Membrane</keyword>
<dbReference type="EMBL" id="JAODUP010003572">
    <property type="protein sequence ID" value="KAK2138205.1"/>
    <property type="molecule type" value="Genomic_DNA"/>
</dbReference>
<reference evidence="2" key="1">
    <citation type="journal article" date="2023" name="Mol. Biol. Evol.">
        <title>Third-Generation Sequencing Reveals the Adaptive Role of the Epigenome in Three Deep-Sea Polychaetes.</title>
        <authorList>
            <person name="Perez M."/>
            <person name="Aroh O."/>
            <person name="Sun Y."/>
            <person name="Lan Y."/>
            <person name="Juniper S.K."/>
            <person name="Young C.R."/>
            <person name="Angers B."/>
            <person name="Qian P.Y."/>
        </authorList>
    </citation>
    <scope>NUCLEOTIDE SEQUENCE</scope>
    <source>
        <strain evidence="2">P08H-3</strain>
    </source>
</reference>
<keyword evidence="1" id="KW-1133">Transmembrane helix</keyword>
<evidence type="ECO:0000256" key="1">
    <source>
        <dbReference type="SAM" id="Phobius"/>
    </source>
</evidence>